<accession>A0ABT6FQA0</accession>
<evidence type="ECO:0000259" key="1">
    <source>
        <dbReference type="Pfam" id="PF02627"/>
    </source>
</evidence>
<dbReference type="SUPFAM" id="SSF69118">
    <property type="entry name" value="AhpD-like"/>
    <property type="match status" value="1"/>
</dbReference>
<comment type="caution">
    <text evidence="2">The sequence shown here is derived from an EMBL/GenBank/DDBJ whole genome shotgun (WGS) entry which is preliminary data.</text>
</comment>
<gene>
    <name evidence="2" type="ORF">OSR52_06080</name>
</gene>
<evidence type="ECO:0000313" key="2">
    <source>
        <dbReference type="EMBL" id="MDG3585433.1"/>
    </source>
</evidence>
<dbReference type="Gene3D" id="1.20.1290.10">
    <property type="entry name" value="AhpD-like"/>
    <property type="match status" value="1"/>
</dbReference>
<dbReference type="InterPro" id="IPR052512">
    <property type="entry name" value="4CMD/NDH-1_regulator"/>
</dbReference>
<dbReference type="InterPro" id="IPR003779">
    <property type="entry name" value="CMD-like"/>
</dbReference>
<dbReference type="EMBL" id="JAPMUA010000002">
    <property type="protein sequence ID" value="MDG3585433.1"/>
    <property type="molecule type" value="Genomic_DNA"/>
</dbReference>
<keyword evidence="3" id="KW-1185">Reference proteome</keyword>
<dbReference type="PANTHER" id="PTHR33570">
    <property type="entry name" value="4-CARBOXYMUCONOLACTONE DECARBOXYLASE FAMILY PROTEIN"/>
    <property type="match status" value="1"/>
</dbReference>
<dbReference type="InterPro" id="IPR029032">
    <property type="entry name" value="AhpD-like"/>
</dbReference>
<dbReference type="Proteomes" id="UP001153642">
    <property type="component" value="Unassembled WGS sequence"/>
</dbReference>
<feature type="domain" description="Carboxymuconolactone decarboxylase-like" evidence="1">
    <location>
        <begin position="157"/>
        <end position="216"/>
    </location>
</feature>
<feature type="domain" description="Carboxymuconolactone decarboxylase-like" evidence="1">
    <location>
        <begin position="26"/>
        <end position="93"/>
    </location>
</feature>
<proteinExistence type="predicted"/>
<organism evidence="2 3">
    <name type="scientific">Galbibacter pacificus</name>
    <dbReference type="NCBI Taxonomy" id="2996052"/>
    <lineage>
        <taxon>Bacteria</taxon>
        <taxon>Pseudomonadati</taxon>
        <taxon>Bacteroidota</taxon>
        <taxon>Flavobacteriia</taxon>
        <taxon>Flavobacteriales</taxon>
        <taxon>Flavobacteriaceae</taxon>
        <taxon>Galbibacter</taxon>
    </lineage>
</organism>
<dbReference type="Pfam" id="PF02627">
    <property type="entry name" value="CMD"/>
    <property type="match status" value="2"/>
</dbReference>
<reference evidence="2" key="1">
    <citation type="submission" date="2022-11" db="EMBL/GenBank/DDBJ databases">
        <title>High-quality draft genome sequence of Galbibacter sp. strain CMA-7.</title>
        <authorList>
            <person name="Wei L."/>
            <person name="Dong C."/>
            <person name="Shao Z."/>
        </authorList>
    </citation>
    <scope>NUCLEOTIDE SEQUENCE</scope>
    <source>
        <strain evidence="2">CMA-7</strain>
    </source>
</reference>
<sequence length="245" mass="27789">MHIPIVFSAFSFLFFTVGVINPVNASEGTWFQETLTEKDKSLILVASYTANGNLKKLKSALNDGLDNGWTVNELKEAIVYLYTYCGFPRSIRGLQTFITVLDDRKAKGIKDIWGPKASPIKDERAKYDRGKANLYKLVGTKLDGPKKGYAQFSPEIEVFLKEHLFADIFERDVLTYKERELVTISVIASIQKAEPMLRSHMNICLIQGWTEAQLHDFTKIIKHRVGKQEGNDAQTVLNELLQSKK</sequence>
<protein>
    <submittedName>
        <fullName evidence="2">Carboxymuconolactone decarboxylase family protein</fullName>
    </submittedName>
</protein>
<dbReference type="PANTHER" id="PTHR33570:SF2">
    <property type="entry name" value="CARBOXYMUCONOLACTONE DECARBOXYLASE-LIKE DOMAIN-CONTAINING PROTEIN"/>
    <property type="match status" value="1"/>
</dbReference>
<evidence type="ECO:0000313" key="3">
    <source>
        <dbReference type="Proteomes" id="UP001153642"/>
    </source>
</evidence>
<name>A0ABT6FQA0_9FLAO</name>
<dbReference type="RefSeq" id="WP_277899299.1">
    <property type="nucleotide sequence ID" value="NZ_JAPMUA010000002.1"/>
</dbReference>